<protein>
    <submittedName>
        <fullName evidence="1">Uncharacterized protein</fullName>
    </submittedName>
</protein>
<gene>
    <name evidence="1" type="ordered locus">Rvan_0067</name>
</gene>
<dbReference type="AlphaFoldDB" id="E3I503"/>
<dbReference type="eggNOG" id="ENOG50337IK">
    <property type="taxonomic scope" value="Bacteria"/>
</dbReference>
<name>E3I503_RHOVT</name>
<evidence type="ECO:0000313" key="1">
    <source>
        <dbReference type="EMBL" id="ADP69357.1"/>
    </source>
</evidence>
<reference evidence="2" key="1">
    <citation type="journal article" date="2011" name="J. Bacteriol.">
        <title>Genome sequences of eight morphologically diverse alphaproteobacteria.</title>
        <authorList>
            <consortium name="US DOE Joint Genome Institute"/>
            <person name="Brown P.J."/>
            <person name="Kysela D.T."/>
            <person name="Buechlein A."/>
            <person name="Hemmerich C."/>
            <person name="Brun Y.V."/>
        </authorList>
    </citation>
    <scope>NUCLEOTIDE SEQUENCE [LARGE SCALE GENOMIC DNA]</scope>
    <source>
        <strain evidence="2">ATCC 17100 / ATH 3.1.1 / DSM 162 / LMG 4299</strain>
    </source>
</reference>
<dbReference type="OrthoDB" id="8450514at2"/>
<sequence>MQNNDISILFLDILKHFNRKERYWVLNELLDFQSTHISENFRSRLRTELGIEVPANAWWAMDYHFDWLHAALACAENKCAVEDLSFQLNDPQVIKGNQEDIDLIIAFDETVLLIEAKGASGWNPAQMLSKSNRIKNLPPFPDTLDVRLVLLSPHKPSNAFWEGDWVDLIREKIRKAPSWVPLTFGDSSPFFAVTRCDEKGTSDAKGGHWRTIKS</sequence>
<keyword evidence="2" id="KW-1185">Reference proteome</keyword>
<accession>E3I503</accession>
<dbReference type="KEGG" id="rva:Rvan_0067"/>
<dbReference type="Proteomes" id="UP000001399">
    <property type="component" value="Chromosome"/>
</dbReference>
<organism evidence="1 2">
    <name type="scientific">Rhodomicrobium vannielii (strain ATCC 17100 / DSM 162 / LMG 4299 / NCIMB 10020 / ATH 3.1.1)</name>
    <dbReference type="NCBI Taxonomy" id="648757"/>
    <lineage>
        <taxon>Bacteria</taxon>
        <taxon>Pseudomonadati</taxon>
        <taxon>Pseudomonadota</taxon>
        <taxon>Alphaproteobacteria</taxon>
        <taxon>Hyphomicrobiales</taxon>
        <taxon>Hyphomicrobiaceae</taxon>
        <taxon>Rhodomicrobium</taxon>
    </lineage>
</organism>
<evidence type="ECO:0000313" key="2">
    <source>
        <dbReference type="Proteomes" id="UP000001399"/>
    </source>
</evidence>
<dbReference type="RefSeq" id="WP_013417764.1">
    <property type="nucleotide sequence ID" value="NC_014664.1"/>
</dbReference>
<dbReference type="EMBL" id="CP002292">
    <property type="protein sequence ID" value="ADP69357.1"/>
    <property type="molecule type" value="Genomic_DNA"/>
</dbReference>
<dbReference type="HOGENOM" id="CLU_112911_0_0_5"/>
<proteinExistence type="predicted"/>